<dbReference type="EMBL" id="FNON01000008">
    <property type="protein sequence ID" value="SDZ01615.1"/>
    <property type="molecule type" value="Genomic_DNA"/>
</dbReference>
<organism evidence="2 3">
    <name type="scientific">Amycolatopsis xylanica</name>
    <dbReference type="NCBI Taxonomy" id="589385"/>
    <lineage>
        <taxon>Bacteria</taxon>
        <taxon>Bacillati</taxon>
        <taxon>Actinomycetota</taxon>
        <taxon>Actinomycetes</taxon>
        <taxon>Pseudonocardiales</taxon>
        <taxon>Pseudonocardiaceae</taxon>
        <taxon>Amycolatopsis</taxon>
    </lineage>
</organism>
<protein>
    <submittedName>
        <fullName evidence="2">Uncharacterized protein</fullName>
    </submittedName>
</protein>
<keyword evidence="3" id="KW-1185">Reference proteome</keyword>
<evidence type="ECO:0000256" key="1">
    <source>
        <dbReference type="SAM" id="MobiDB-lite"/>
    </source>
</evidence>
<feature type="region of interest" description="Disordered" evidence="1">
    <location>
        <begin position="1"/>
        <end position="38"/>
    </location>
</feature>
<evidence type="ECO:0000313" key="2">
    <source>
        <dbReference type="EMBL" id="SDZ01615.1"/>
    </source>
</evidence>
<proteinExistence type="predicted"/>
<dbReference type="AlphaFoldDB" id="A0A1H3PL87"/>
<accession>A0A1H3PL87</accession>
<sequence length="38" mass="4058">MSEDKNVTPENADENVATPAVELTDDELQGLSGGLERI</sequence>
<gene>
    <name evidence="2" type="ORF">SAMN05421504_108266</name>
</gene>
<dbReference type="Proteomes" id="UP000199515">
    <property type="component" value="Unassembled WGS sequence"/>
</dbReference>
<reference evidence="2 3" key="1">
    <citation type="submission" date="2016-10" db="EMBL/GenBank/DDBJ databases">
        <authorList>
            <person name="de Groot N.N."/>
        </authorList>
    </citation>
    <scope>NUCLEOTIDE SEQUENCE [LARGE SCALE GENOMIC DNA]</scope>
    <source>
        <strain evidence="2 3">CPCC 202699</strain>
    </source>
</reference>
<evidence type="ECO:0000313" key="3">
    <source>
        <dbReference type="Proteomes" id="UP000199515"/>
    </source>
</evidence>
<name>A0A1H3PL87_9PSEU</name>
<dbReference type="STRING" id="589385.SAMN05421504_108266"/>